<feature type="chain" id="PRO_5003979754" evidence="1">
    <location>
        <begin position="32"/>
        <end position="146"/>
    </location>
</feature>
<dbReference type="Proteomes" id="UP000053405">
    <property type="component" value="Unassembled WGS sequence"/>
</dbReference>
<sequence length="146" mass="15845">MAIKGLAAVGATIAVLTAGFGATLGTGTAEAAPNPSVRVCAVLAGKPYHGPLNLRSDDWWDIFGRTQNTAGNGCTEFRNVQAHKGYRAVVRVENMPCQHGLRPDGTWYRWGVRGERIGQSKRAVTKSTGRTDLGRMVVRQHYTQCF</sequence>
<dbReference type="EMBL" id="BANT01000004">
    <property type="protein sequence ID" value="GAC56256.1"/>
    <property type="molecule type" value="Genomic_DNA"/>
</dbReference>
<accession>L7L667</accession>
<dbReference type="OrthoDB" id="4376511at2"/>
<reference evidence="2 3" key="1">
    <citation type="submission" date="2012-12" db="EMBL/GenBank/DDBJ databases">
        <title>Whole genome shotgun sequence of Gordonia hirsuta NBRC 16056.</title>
        <authorList>
            <person name="Isaki-Nakamura S."/>
            <person name="Hosoyama A."/>
            <person name="Tsuchikane K."/>
            <person name="Katsumata H."/>
            <person name="Baba S."/>
            <person name="Yamazaki S."/>
            <person name="Fujita N."/>
        </authorList>
    </citation>
    <scope>NUCLEOTIDE SEQUENCE [LARGE SCALE GENOMIC DNA]</scope>
    <source>
        <strain evidence="2 3">NBRC 16056</strain>
    </source>
</reference>
<gene>
    <name evidence="2" type="ORF">GOHSU_04_01250</name>
</gene>
<evidence type="ECO:0000313" key="3">
    <source>
        <dbReference type="Proteomes" id="UP000053405"/>
    </source>
</evidence>
<keyword evidence="3" id="KW-1185">Reference proteome</keyword>
<keyword evidence="1" id="KW-0732">Signal</keyword>
<evidence type="ECO:0000256" key="1">
    <source>
        <dbReference type="SAM" id="SignalP"/>
    </source>
</evidence>
<proteinExistence type="predicted"/>
<organism evidence="2 3">
    <name type="scientific">Gordonia hirsuta DSM 44140 = NBRC 16056</name>
    <dbReference type="NCBI Taxonomy" id="1121927"/>
    <lineage>
        <taxon>Bacteria</taxon>
        <taxon>Bacillati</taxon>
        <taxon>Actinomycetota</taxon>
        <taxon>Actinomycetes</taxon>
        <taxon>Mycobacteriales</taxon>
        <taxon>Gordoniaceae</taxon>
        <taxon>Gordonia</taxon>
    </lineage>
</organism>
<dbReference type="STRING" id="1121927.GOHSU_04_01250"/>
<protein>
    <submittedName>
        <fullName evidence="2">Uncharacterized protein</fullName>
    </submittedName>
</protein>
<evidence type="ECO:0000313" key="2">
    <source>
        <dbReference type="EMBL" id="GAC56256.1"/>
    </source>
</evidence>
<feature type="signal peptide" evidence="1">
    <location>
        <begin position="1"/>
        <end position="31"/>
    </location>
</feature>
<comment type="caution">
    <text evidence="2">The sequence shown here is derived from an EMBL/GenBank/DDBJ whole genome shotgun (WGS) entry which is preliminary data.</text>
</comment>
<name>L7L667_9ACTN</name>
<dbReference type="eggNOG" id="ENOG5031WD6">
    <property type="taxonomic scope" value="Bacteria"/>
</dbReference>
<dbReference type="AlphaFoldDB" id="L7L667"/>
<dbReference type="RefSeq" id="WP_005936094.1">
    <property type="nucleotide sequence ID" value="NZ_ATVK01000041.1"/>
</dbReference>